<dbReference type="Gene3D" id="3.30.465.10">
    <property type="match status" value="1"/>
</dbReference>
<dbReference type="InterPro" id="IPR046342">
    <property type="entry name" value="CBS_dom_sf"/>
</dbReference>
<dbReference type="PANTHER" id="PTHR22777:SF32">
    <property type="entry name" value="UPF0053 INNER MEMBRANE PROTEIN YFJD"/>
    <property type="match status" value="1"/>
</dbReference>
<dbReference type="FunFam" id="3.10.580.10:FF:000002">
    <property type="entry name" value="Magnesium/cobalt efflux protein CorC"/>
    <property type="match status" value="1"/>
</dbReference>
<dbReference type="InterPro" id="IPR005170">
    <property type="entry name" value="Transptr-assoc_dom"/>
</dbReference>
<feature type="transmembrane region" description="Helical" evidence="11">
    <location>
        <begin position="146"/>
        <end position="165"/>
    </location>
</feature>
<comment type="caution">
    <text evidence="14">The sequence shown here is derived from an EMBL/GenBank/DDBJ whole genome shotgun (WGS) entry which is preliminary data.</text>
</comment>
<dbReference type="EMBL" id="JACCFO010000001">
    <property type="protein sequence ID" value="NYI95420.1"/>
    <property type="molecule type" value="Genomic_DNA"/>
</dbReference>
<dbReference type="SMART" id="SM01091">
    <property type="entry name" value="CorC_HlyC"/>
    <property type="match status" value="1"/>
</dbReference>
<dbReference type="InterPro" id="IPR044751">
    <property type="entry name" value="Ion_transp-like_CBS"/>
</dbReference>
<dbReference type="InterPro" id="IPR036318">
    <property type="entry name" value="FAD-bd_PCMH-like_sf"/>
</dbReference>
<keyword evidence="6 10" id="KW-1133">Transmembrane helix</keyword>
<dbReference type="PANTHER" id="PTHR22777">
    <property type="entry name" value="HEMOLYSIN-RELATED"/>
    <property type="match status" value="1"/>
</dbReference>
<evidence type="ECO:0000313" key="15">
    <source>
        <dbReference type="Proteomes" id="UP000575985"/>
    </source>
</evidence>
<dbReference type="RefSeq" id="WP_179766939.1">
    <property type="nucleotide sequence ID" value="NZ_JACCFO010000001.1"/>
</dbReference>
<feature type="domain" description="CNNM transmembrane" evidence="13">
    <location>
        <begin position="27"/>
        <end position="214"/>
    </location>
</feature>
<evidence type="ECO:0000313" key="14">
    <source>
        <dbReference type="EMBL" id="NYI95420.1"/>
    </source>
</evidence>
<reference evidence="14 15" key="1">
    <citation type="submission" date="2020-07" db="EMBL/GenBank/DDBJ databases">
        <title>Sequencing the genomes of 1000 actinobacteria strains.</title>
        <authorList>
            <person name="Klenk H.-P."/>
        </authorList>
    </citation>
    <scope>NUCLEOTIDE SEQUENCE [LARGE SCALE GENOMIC DNA]</scope>
    <source>
        <strain evidence="14 15">DSM 45927</strain>
    </source>
</reference>
<feature type="transmembrane region" description="Helical" evidence="11">
    <location>
        <begin position="91"/>
        <end position="113"/>
    </location>
</feature>
<evidence type="ECO:0000256" key="4">
    <source>
        <dbReference type="ARBA" id="ARBA00022692"/>
    </source>
</evidence>
<keyword evidence="5" id="KW-0677">Repeat</keyword>
<dbReference type="Pfam" id="PF03471">
    <property type="entry name" value="CorC_HlyC"/>
    <property type="match status" value="1"/>
</dbReference>
<evidence type="ECO:0000259" key="13">
    <source>
        <dbReference type="PROSITE" id="PS51846"/>
    </source>
</evidence>
<accession>A0A853BK58</accession>
<dbReference type="GO" id="GO:0005886">
    <property type="term" value="C:plasma membrane"/>
    <property type="evidence" value="ECO:0007669"/>
    <property type="project" value="UniProtKB-SubCell"/>
</dbReference>
<comment type="subcellular location">
    <subcellularLocation>
        <location evidence="1">Cell membrane</location>
        <topology evidence="1">Multi-pass membrane protein</topology>
    </subcellularLocation>
</comment>
<keyword evidence="7 9" id="KW-0129">CBS domain</keyword>
<keyword evidence="4 10" id="KW-0812">Transmembrane</keyword>
<evidence type="ECO:0000256" key="6">
    <source>
        <dbReference type="ARBA" id="ARBA00022989"/>
    </source>
</evidence>
<dbReference type="PROSITE" id="PS51371">
    <property type="entry name" value="CBS"/>
    <property type="match status" value="2"/>
</dbReference>
<evidence type="ECO:0000256" key="7">
    <source>
        <dbReference type="ARBA" id="ARBA00023122"/>
    </source>
</evidence>
<keyword evidence="3" id="KW-1003">Cell membrane</keyword>
<evidence type="ECO:0000256" key="11">
    <source>
        <dbReference type="SAM" id="Phobius"/>
    </source>
</evidence>
<evidence type="ECO:0000256" key="3">
    <source>
        <dbReference type="ARBA" id="ARBA00022475"/>
    </source>
</evidence>
<evidence type="ECO:0000256" key="1">
    <source>
        <dbReference type="ARBA" id="ARBA00004651"/>
    </source>
</evidence>
<dbReference type="Pfam" id="PF01595">
    <property type="entry name" value="CNNM"/>
    <property type="match status" value="1"/>
</dbReference>
<proteinExistence type="inferred from homology"/>
<keyword evidence="8 10" id="KW-0472">Membrane</keyword>
<feature type="domain" description="CBS" evidence="12">
    <location>
        <begin position="315"/>
        <end position="372"/>
    </location>
</feature>
<dbReference type="AlphaFoldDB" id="A0A853BK58"/>
<gene>
    <name evidence="14" type="ORF">HNR12_001697</name>
</gene>
<feature type="domain" description="CBS" evidence="12">
    <location>
        <begin position="233"/>
        <end position="294"/>
    </location>
</feature>
<sequence>MTPGTAVPLVPAASPGPHPLAAAFDQAALAPLYVFPAAAVFALAAAFFVSAEVAVARAAGMTGDLADDDRPGTRRLRAVLAEPAGHLNMVLLLRVFCEVVAAVALTVGFAGWLGAGWPAVVSAVLVMSVVDFVLVGVTPRILGRQFAPALAGASVTVLAPVAPLLRPLTHTLVRLGRALTPRTIGDREGPFTSESELRRLVDLAERGHVIDADERQMIHSVFKLDDTSVREVMVPRTDIVFVERDASLDDGLTLALRSGFSRIPVLGADEDDVVGVVYLKDLVARIRRDWAREEDGGAARGAAAGGDPAATVETVMRAPTFVPDSKPIDELLRDMQQRRIHVAVVIDEYGGTAGLVTIEDIVEEIVGEITDEYDDEIPPIERLGEGRARVTARLPLGELAELFGAELDVPEVETVGGLLAYALGRVPITGSQAVYAGLRLTAEDTVGRRNQTATVLVEAVAPQPDEGR</sequence>
<dbReference type="InterPro" id="IPR000644">
    <property type="entry name" value="CBS_dom"/>
</dbReference>
<dbReference type="Gene3D" id="3.10.580.10">
    <property type="entry name" value="CBS-domain"/>
    <property type="match status" value="1"/>
</dbReference>
<dbReference type="GO" id="GO:0050660">
    <property type="term" value="F:flavin adenine dinucleotide binding"/>
    <property type="evidence" value="ECO:0007669"/>
    <property type="project" value="InterPro"/>
</dbReference>
<dbReference type="SMART" id="SM00116">
    <property type="entry name" value="CBS"/>
    <property type="match status" value="2"/>
</dbReference>
<evidence type="ECO:0000256" key="2">
    <source>
        <dbReference type="ARBA" id="ARBA00006337"/>
    </source>
</evidence>
<dbReference type="Pfam" id="PF00571">
    <property type="entry name" value="CBS"/>
    <property type="match status" value="2"/>
</dbReference>
<evidence type="ECO:0000256" key="10">
    <source>
        <dbReference type="PROSITE-ProRule" id="PRU01193"/>
    </source>
</evidence>
<dbReference type="InterPro" id="IPR002550">
    <property type="entry name" value="CNNM"/>
</dbReference>
<evidence type="ECO:0000259" key="12">
    <source>
        <dbReference type="PROSITE" id="PS51371"/>
    </source>
</evidence>
<evidence type="ECO:0000256" key="8">
    <source>
        <dbReference type="ARBA" id="ARBA00023136"/>
    </source>
</evidence>
<feature type="transmembrane region" description="Helical" evidence="11">
    <location>
        <begin position="32"/>
        <end position="55"/>
    </location>
</feature>
<keyword evidence="15" id="KW-1185">Reference proteome</keyword>
<name>A0A853BK58_9ACTN</name>
<dbReference type="SUPFAM" id="SSF56176">
    <property type="entry name" value="FAD-binding/transporter-associated domain-like"/>
    <property type="match status" value="1"/>
</dbReference>
<evidence type="ECO:0000256" key="5">
    <source>
        <dbReference type="ARBA" id="ARBA00022737"/>
    </source>
</evidence>
<dbReference type="SUPFAM" id="SSF54631">
    <property type="entry name" value="CBS-domain pair"/>
    <property type="match status" value="1"/>
</dbReference>
<dbReference type="PROSITE" id="PS51846">
    <property type="entry name" value="CNNM"/>
    <property type="match status" value="1"/>
</dbReference>
<dbReference type="CDD" id="cd04590">
    <property type="entry name" value="CBS_pair_CorC_HlyC_assoc"/>
    <property type="match status" value="1"/>
</dbReference>
<feature type="transmembrane region" description="Helical" evidence="11">
    <location>
        <begin position="119"/>
        <end position="139"/>
    </location>
</feature>
<organism evidence="14 15">
    <name type="scientific">Streptomonospora nanhaiensis</name>
    <dbReference type="NCBI Taxonomy" id="1323731"/>
    <lineage>
        <taxon>Bacteria</taxon>
        <taxon>Bacillati</taxon>
        <taxon>Actinomycetota</taxon>
        <taxon>Actinomycetes</taxon>
        <taxon>Streptosporangiales</taxon>
        <taxon>Nocardiopsidaceae</taxon>
        <taxon>Streptomonospora</taxon>
    </lineage>
</organism>
<protein>
    <submittedName>
        <fullName evidence="14">CBS domain containing-hemolysin-like protein</fullName>
    </submittedName>
</protein>
<comment type="similarity">
    <text evidence="2">Belongs to the UPF0053 family.</text>
</comment>
<evidence type="ECO:0000256" key="9">
    <source>
        <dbReference type="PROSITE-ProRule" id="PRU00703"/>
    </source>
</evidence>
<dbReference type="Proteomes" id="UP000575985">
    <property type="component" value="Unassembled WGS sequence"/>
</dbReference>
<dbReference type="InterPro" id="IPR016169">
    <property type="entry name" value="FAD-bd_PCMH_sub2"/>
</dbReference>